<evidence type="ECO:0000256" key="1">
    <source>
        <dbReference type="SAM" id="MobiDB-lite"/>
    </source>
</evidence>
<sequence length="78" mass="8124">MFSVSNLCIFQEPATTSDSAPNSSSSPLPQRPPPNLPPFLPPKQLPYPDPLSPGPGLELPAAARDQAATNSKSGVKEA</sequence>
<evidence type="ECO:0000313" key="3">
    <source>
        <dbReference type="Proteomes" id="UP001497516"/>
    </source>
</evidence>
<protein>
    <submittedName>
        <fullName evidence="2">Uncharacterized protein</fullName>
    </submittedName>
</protein>
<feature type="region of interest" description="Disordered" evidence="1">
    <location>
        <begin position="1"/>
        <end position="78"/>
    </location>
</feature>
<dbReference type="AlphaFoldDB" id="A0AAV2CWM1"/>
<dbReference type="EMBL" id="OZ034814">
    <property type="protein sequence ID" value="CAL1360245.1"/>
    <property type="molecule type" value="Genomic_DNA"/>
</dbReference>
<proteinExistence type="predicted"/>
<feature type="compositionally biased region" description="Polar residues" evidence="1">
    <location>
        <begin position="67"/>
        <end position="78"/>
    </location>
</feature>
<keyword evidence="3" id="KW-1185">Reference proteome</keyword>
<dbReference type="Proteomes" id="UP001497516">
    <property type="component" value="Chromosome 10"/>
</dbReference>
<reference evidence="2 3" key="1">
    <citation type="submission" date="2024-04" db="EMBL/GenBank/DDBJ databases">
        <authorList>
            <person name="Fracassetti M."/>
        </authorList>
    </citation>
    <scope>NUCLEOTIDE SEQUENCE [LARGE SCALE GENOMIC DNA]</scope>
</reference>
<evidence type="ECO:0000313" key="2">
    <source>
        <dbReference type="EMBL" id="CAL1360245.1"/>
    </source>
</evidence>
<organism evidence="2 3">
    <name type="scientific">Linum trigynum</name>
    <dbReference type="NCBI Taxonomy" id="586398"/>
    <lineage>
        <taxon>Eukaryota</taxon>
        <taxon>Viridiplantae</taxon>
        <taxon>Streptophyta</taxon>
        <taxon>Embryophyta</taxon>
        <taxon>Tracheophyta</taxon>
        <taxon>Spermatophyta</taxon>
        <taxon>Magnoliopsida</taxon>
        <taxon>eudicotyledons</taxon>
        <taxon>Gunneridae</taxon>
        <taxon>Pentapetalae</taxon>
        <taxon>rosids</taxon>
        <taxon>fabids</taxon>
        <taxon>Malpighiales</taxon>
        <taxon>Linaceae</taxon>
        <taxon>Linum</taxon>
    </lineage>
</organism>
<feature type="compositionally biased region" description="Low complexity" evidence="1">
    <location>
        <begin position="13"/>
        <end position="28"/>
    </location>
</feature>
<gene>
    <name evidence="2" type="ORF">LTRI10_LOCUS7691</name>
</gene>
<accession>A0AAV2CWM1</accession>
<name>A0AAV2CWM1_9ROSI</name>
<feature type="compositionally biased region" description="Pro residues" evidence="1">
    <location>
        <begin position="29"/>
        <end position="53"/>
    </location>
</feature>